<dbReference type="EMBL" id="MK500299">
    <property type="protein sequence ID" value="QBK84818.1"/>
    <property type="molecule type" value="Genomic_DNA"/>
</dbReference>
<organism evidence="1">
    <name type="scientific">Pithovirus LCDPAC02</name>
    <dbReference type="NCBI Taxonomy" id="2506601"/>
    <lineage>
        <taxon>Viruses</taxon>
        <taxon>Pithoviruses</taxon>
    </lineage>
</organism>
<protein>
    <submittedName>
        <fullName evidence="1">Uncharacterized protein</fullName>
    </submittedName>
</protein>
<accession>A0A481YNF3</accession>
<evidence type="ECO:0000313" key="1">
    <source>
        <dbReference type="EMBL" id="QBK84818.1"/>
    </source>
</evidence>
<sequence>MSENLKEIIILYNMLNKIIILYEKDFFDNTYTDFKIYSSLETNLSISDIFMNIILDLFPNDDLIESAQINLYDTLFIEITDCKYLLKYLDRLIEEIKIQENNLQMQI</sequence>
<name>A0A481YNF3_9VIRU</name>
<proteinExistence type="predicted"/>
<reference evidence="1" key="1">
    <citation type="journal article" date="2019" name="MBio">
        <title>Virus Genomes from Deep Sea Sediments Expand the Ocean Megavirome and Support Independent Origins of Viral Gigantism.</title>
        <authorList>
            <person name="Backstrom D."/>
            <person name="Yutin N."/>
            <person name="Jorgensen S.L."/>
            <person name="Dharamshi J."/>
            <person name="Homa F."/>
            <person name="Zaremba-Niedwiedzka K."/>
            <person name="Spang A."/>
            <person name="Wolf Y.I."/>
            <person name="Koonin E.V."/>
            <person name="Ettema T.J."/>
        </authorList>
    </citation>
    <scope>NUCLEOTIDE SEQUENCE</scope>
</reference>
<gene>
    <name evidence="1" type="ORF">LCDPAC02_00170</name>
</gene>